<reference evidence="2" key="1">
    <citation type="submission" date="2021-01" db="EMBL/GenBank/DDBJ databases">
        <title>Whole genome shotgun sequence of Rhizocola hellebori NBRC 109834.</title>
        <authorList>
            <person name="Komaki H."/>
            <person name="Tamura T."/>
        </authorList>
    </citation>
    <scope>NUCLEOTIDE SEQUENCE</scope>
    <source>
        <strain evidence="2">NBRC 109834</strain>
    </source>
</reference>
<keyword evidence="1" id="KW-0812">Transmembrane</keyword>
<name>A0A8J3VKA8_9ACTN</name>
<protein>
    <submittedName>
        <fullName evidence="2">Uncharacterized protein</fullName>
    </submittedName>
</protein>
<accession>A0A8J3VKA8</accession>
<evidence type="ECO:0000256" key="1">
    <source>
        <dbReference type="SAM" id="Phobius"/>
    </source>
</evidence>
<keyword evidence="1" id="KW-1133">Transmembrane helix</keyword>
<keyword evidence="3" id="KW-1185">Reference proteome</keyword>
<feature type="transmembrane region" description="Helical" evidence="1">
    <location>
        <begin position="35"/>
        <end position="59"/>
    </location>
</feature>
<sequence>MPVSPTRERGAAGENEANIELDRRQLTELEGGLRLAMLFVLLVAAAVTITVAAAALPLVKTTTEHDAIRFE</sequence>
<dbReference type="RefSeq" id="WP_203912637.1">
    <property type="nucleotide sequence ID" value="NZ_BONY01000057.1"/>
</dbReference>
<evidence type="ECO:0000313" key="3">
    <source>
        <dbReference type="Proteomes" id="UP000612899"/>
    </source>
</evidence>
<keyword evidence="1" id="KW-0472">Membrane</keyword>
<evidence type="ECO:0000313" key="2">
    <source>
        <dbReference type="EMBL" id="GIH08891.1"/>
    </source>
</evidence>
<comment type="caution">
    <text evidence="2">The sequence shown here is derived from an EMBL/GenBank/DDBJ whole genome shotgun (WGS) entry which is preliminary data.</text>
</comment>
<organism evidence="2 3">
    <name type="scientific">Rhizocola hellebori</name>
    <dbReference type="NCBI Taxonomy" id="1392758"/>
    <lineage>
        <taxon>Bacteria</taxon>
        <taxon>Bacillati</taxon>
        <taxon>Actinomycetota</taxon>
        <taxon>Actinomycetes</taxon>
        <taxon>Micromonosporales</taxon>
        <taxon>Micromonosporaceae</taxon>
        <taxon>Rhizocola</taxon>
    </lineage>
</organism>
<gene>
    <name evidence="2" type="ORF">Rhe02_69580</name>
</gene>
<dbReference type="EMBL" id="BONY01000057">
    <property type="protein sequence ID" value="GIH08891.1"/>
    <property type="molecule type" value="Genomic_DNA"/>
</dbReference>
<dbReference type="Proteomes" id="UP000612899">
    <property type="component" value="Unassembled WGS sequence"/>
</dbReference>
<proteinExistence type="predicted"/>
<dbReference type="AlphaFoldDB" id="A0A8J3VKA8"/>